<keyword evidence="4" id="KW-1185">Reference proteome</keyword>
<dbReference type="GeneID" id="303304626"/>
<keyword evidence="1" id="KW-0547">Nucleotide-binding</keyword>
<comment type="caution">
    <text evidence="3">The sequence shown here is derived from an EMBL/GenBank/DDBJ whole genome shotgun (WGS) entry which is preliminary data.</text>
</comment>
<evidence type="ECO:0000256" key="2">
    <source>
        <dbReference type="ARBA" id="ARBA00022840"/>
    </source>
</evidence>
<reference evidence="4" key="1">
    <citation type="journal article" date="2019" name="Int. J. Syst. Evol. Microbiol.">
        <title>The Global Catalogue of Microorganisms (GCM) 10K type strain sequencing project: providing services to taxonomists for standard genome sequencing and annotation.</title>
        <authorList>
            <consortium name="The Broad Institute Genomics Platform"/>
            <consortium name="The Broad Institute Genome Sequencing Center for Infectious Disease"/>
            <person name="Wu L."/>
            <person name="Ma J."/>
        </authorList>
    </citation>
    <scope>NUCLEOTIDE SEQUENCE [LARGE SCALE GENOMIC DNA]</scope>
    <source>
        <strain evidence="4">CGMCC 1.3685</strain>
    </source>
</reference>
<sequence>MAKIIHLTQTTPNLSVDELLAGFHPSYRFGEVSFNTYRPDPNQPSQAEAVSKLSNFAQTVGKNNGGGLFSKLFGKKTTAKNGMYLDGGFGVGKTHLLASLWHASPGPKAFGTFVEYTNLVGALSFRRTVEVLSEYKLVCIDEFELDDPGDTVLMSRLMRELSDAGVKLAATSNTLPGALGEGRFAAVDFQREIKTLSEQFDVHRVDGVDFRHRGLPDAPQPLDDSAIEDFATERYPEATLAVDGFAELVAHLHKVHPSRYRQLLAETDALVLHNVHTITDQSIALRFVVLADRLYDKDVPIVASGKPFSELFTAEMMAGGYQKKYYRAVSRLTALAREGQVGEPAL</sequence>
<dbReference type="EMBL" id="BMKX01000005">
    <property type="protein sequence ID" value="GGJ63262.1"/>
    <property type="molecule type" value="Genomic_DNA"/>
</dbReference>
<keyword evidence="3" id="KW-0132">Cell division</keyword>
<accession>A0ABQ2DLT5</accession>
<organism evidence="3 4">
    <name type="scientific">Glutamicibacter ardleyensis</name>
    <dbReference type="NCBI Taxonomy" id="225894"/>
    <lineage>
        <taxon>Bacteria</taxon>
        <taxon>Bacillati</taxon>
        <taxon>Actinomycetota</taxon>
        <taxon>Actinomycetes</taxon>
        <taxon>Micrococcales</taxon>
        <taxon>Micrococcaceae</taxon>
        <taxon>Glutamicibacter</taxon>
    </lineage>
</organism>
<gene>
    <name evidence="3" type="ORF">GCM10007173_22690</name>
</gene>
<dbReference type="RefSeq" id="WP_188685875.1">
    <property type="nucleotide sequence ID" value="NZ_BMKX01000005.1"/>
</dbReference>
<keyword evidence="2" id="KW-0067">ATP-binding</keyword>
<proteinExistence type="predicted"/>
<dbReference type="Gene3D" id="3.40.50.300">
    <property type="entry name" value="P-loop containing nucleotide triphosphate hydrolases"/>
    <property type="match status" value="1"/>
</dbReference>
<dbReference type="GO" id="GO:0051301">
    <property type="term" value="P:cell division"/>
    <property type="evidence" value="ECO:0007669"/>
    <property type="project" value="UniProtKB-KW"/>
</dbReference>
<dbReference type="Pfam" id="PF03969">
    <property type="entry name" value="AFG1_ATPase"/>
    <property type="match status" value="2"/>
</dbReference>
<name>A0ABQ2DLT5_9MICC</name>
<dbReference type="PANTHER" id="PTHR12169">
    <property type="entry name" value="ATPASE N2B"/>
    <property type="match status" value="1"/>
</dbReference>
<evidence type="ECO:0000313" key="4">
    <source>
        <dbReference type="Proteomes" id="UP000606115"/>
    </source>
</evidence>
<dbReference type="InterPro" id="IPR027417">
    <property type="entry name" value="P-loop_NTPase"/>
</dbReference>
<dbReference type="SUPFAM" id="SSF52540">
    <property type="entry name" value="P-loop containing nucleoside triphosphate hydrolases"/>
    <property type="match status" value="1"/>
</dbReference>
<dbReference type="Proteomes" id="UP000606115">
    <property type="component" value="Unassembled WGS sequence"/>
</dbReference>
<dbReference type="NCBIfam" id="NF040713">
    <property type="entry name" value="ZapE"/>
    <property type="match status" value="1"/>
</dbReference>
<protein>
    <submittedName>
        <fullName evidence="3">Cell division protein ZapE</fullName>
    </submittedName>
</protein>
<keyword evidence="3" id="KW-0131">Cell cycle</keyword>
<evidence type="ECO:0000313" key="3">
    <source>
        <dbReference type="EMBL" id="GGJ63262.1"/>
    </source>
</evidence>
<dbReference type="PANTHER" id="PTHR12169:SF6">
    <property type="entry name" value="AFG1-LIKE ATPASE"/>
    <property type="match status" value="1"/>
</dbReference>
<dbReference type="InterPro" id="IPR005654">
    <property type="entry name" value="ATPase_AFG1-like"/>
</dbReference>
<evidence type="ECO:0000256" key="1">
    <source>
        <dbReference type="ARBA" id="ARBA00022741"/>
    </source>
</evidence>